<accession>A0A9D4IJW1</accession>
<comment type="caution">
    <text evidence="1">The sequence shown here is derived from an EMBL/GenBank/DDBJ whole genome shotgun (WGS) entry which is preliminary data.</text>
</comment>
<dbReference type="AlphaFoldDB" id="A0A9D4IJW1"/>
<reference evidence="1" key="2">
    <citation type="submission" date="2020-11" db="EMBL/GenBank/DDBJ databases">
        <authorList>
            <person name="McCartney M.A."/>
            <person name="Auch B."/>
            <person name="Kono T."/>
            <person name="Mallez S."/>
            <person name="Becker A."/>
            <person name="Gohl D.M."/>
            <person name="Silverstein K.A.T."/>
            <person name="Koren S."/>
            <person name="Bechman K.B."/>
            <person name="Herman A."/>
            <person name="Abrahante J.E."/>
            <person name="Garbe J."/>
        </authorList>
    </citation>
    <scope>NUCLEOTIDE SEQUENCE</scope>
    <source>
        <strain evidence="1">Duluth1</strain>
        <tissue evidence="1">Whole animal</tissue>
    </source>
</reference>
<gene>
    <name evidence="1" type="ORF">DPMN_175712</name>
</gene>
<evidence type="ECO:0000313" key="2">
    <source>
        <dbReference type="Proteomes" id="UP000828390"/>
    </source>
</evidence>
<proteinExistence type="predicted"/>
<organism evidence="1 2">
    <name type="scientific">Dreissena polymorpha</name>
    <name type="common">Zebra mussel</name>
    <name type="synonym">Mytilus polymorpha</name>
    <dbReference type="NCBI Taxonomy" id="45954"/>
    <lineage>
        <taxon>Eukaryota</taxon>
        <taxon>Metazoa</taxon>
        <taxon>Spiralia</taxon>
        <taxon>Lophotrochozoa</taxon>
        <taxon>Mollusca</taxon>
        <taxon>Bivalvia</taxon>
        <taxon>Autobranchia</taxon>
        <taxon>Heteroconchia</taxon>
        <taxon>Euheterodonta</taxon>
        <taxon>Imparidentia</taxon>
        <taxon>Neoheterodontei</taxon>
        <taxon>Myida</taxon>
        <taxon>Dreissenoidea</taxon>
        <taxon>Dreissenidae</taxon>
        <taxon>Dreissena</taxon>
    </lineage>
</organism>
<reference evidence="1" key="1">
    <citation type="journal article" date="2019" name="bioRxiv">
        <title>The Genome of the Zebra Mussel, Dreissena polymorpha: A Resource for Invasive Species Research.</title>
        <authorList>
            <person name="McCartney M.A."/>
            <person name="Auch B."/>
            <person name="Kono T."/>
            <person name="Mallez S."/>
            <person name="Zhang Y."/>
            <person name="Obille A."/>
            <person name="Becker A."/>
            <person name="Abrahante J.E."/>
            <person name="Garbe J."/>
            <person name="Badalamenti J.P."/>
            <person name="Herman A."/>
            <person name="Mangelson H."/>
            <person name="Liachko I."/>
            <person name="Sullivan S."/>
            <person name="Sone E.D."/>
            <person name="Koren S."/>
            <person name="Silverstein K.A.T."/>
            <person name="Beckman K.B."/>
            <person name="Gohl D.M."/>
        </authorList>
    </citation>
    <scope>NUCLEOTIDE SEQUENCE</scope>
    <source>
        <strain evidence="1">Duluth1</strain>
        <tissue evidence="1">Whole animal</tissue>
    </source>
</reference>
<sequence length="183" mass="20541">MTSKVGTKLSALKLCPEQYLEDFWKSLDKHEQDLAISKAENYLVKVTKPGTPCTTMDELRYTLYHQRKAMDLSELPPTSAAIRLHILRCIYVCYMQMHCLIEVTANPKDFGSEKKDGLLLQSNPKVFVPKNLVLVCSCTKCSTKRCVCRKAGVPCCIYCQCKSGKSDGCCKNPHVLLSVPMVL</sequence>
<dbReference type="Proteomes" id="UP000828390">
    <property type="component" value="Unassembled WGS sequence"/>
</dbReference>
<keyword evidence="2" id="KW-1185">Reference proteome</keyword>
<evidence type="ECO:0000313" key="1">
    <source>
        <dbReference type="EMBL" id="KAH3774333.1"/>
    </source>
</evidence>
<name>A0A9D4IJW1_DREPO</name>
<protein>
    <submittedName>
        <fullName evidence="1">Uncharacterized protein</fullName>
    </submittedName>
</protein>
<dbReference type="EMBL" id="JAIWYP010000009">
    <property type="protein sequence ID" value="KAH3774333.1"/>
    <property type="molecule type" value="Genomic_DNA"/>
</dbReference>